<evidence type="ECO:0000313" key="6">
    <source>
        <dbReference type="RefSeq" id="XP_019622904.1"/>
    </source>
</evidence>
<dbReference type="RefSeq" id="XP_019622904.1">
    <property type="nucleotide sequence ID" value="XM_019767345.1"/>
</dbReference>
<keyword evidence="2" id="KW-0732">Signal</keyword>
<dbReference type="OrthoDB" id="5983572at2759"/>
<dbReference type="Pfam" id="PF25899">
    <property type="entry name" value="DUF7959"/>
    <property type="match status" value="1"/>
</dbReference>
<keyword evidence="1" id="KW-0472">Membrane</keyword>
<dbReference type="PANTHER" id="PTHR36902:SF1">
    <property type="entry name" value="ENRICHED IN SURFACE-LABELED PROTEOME PROTEIN 9"/>
    <property type="match status" value="1"/>
</dbReference>
<sequence length="647" mass="72928">MLSVLAITLVLVTSGVHSQGTLDPSVCNLPTEVSGGPAIPQFDNIDHFEAYIECNMKDIGETIEVKEYYDSKEDRGALDTIQYGQGIYLIYDYSVLQIYEIVQRTSTENPVCQVRPMQSSAQNGVFGLNPGTGNSGHIFSVAQMFNLGTTGMRYAGTATVRGMPVHRYSLCVYWDQWQSSIQADYYFTLSDYQNPYNWASMVPVRITAKGIAQGPPHHRPGDPVNPNEVTMTQHNFDHVYDIFFFKPYVNDRTVFDIPAGVVCPGRPPVKPLPDIPNAFSYRSEILVKYNFVVSYIDEYYDYNNKLVRYDYKPLSASSNSFGTDNEIVVHDFRTGIEYLTDAISGNCTTRPISNTSFDSEAVDPYTIRMRNKFEFFEFDKVNYSYSGVKELRGIPCDVWIATRMDWPFKGKITSWEWWFSAVGVAASTTNRGVELNVPIHLEVRSLDPTFPYYTIYNTYAFDNSQPKFQYFDINHCFPAENRKRLQVAFPGNYFSQVFSNQTLFKEEFLLVVVETAMVSPLRVTDMQLDYDSSRRILVEFTLLDKAPIVGSVYCSGGCRPETPLQQAVDMVKSAVNSNQFTVQMPSADPNKPLAFTAYPDKYRDDLTVPGMPQKGYSSGDMAGLAMGMVILGLVIGGGSGFFIFRNA</sequence>
<accession>A0A6P4YMI7</accession>
<dbReference type="GeneID" id="109468968"/>
<dbReference type="Pfam" id="PF25898">
    <property type="entry name" value="LolA_2nd_metazoa"/>
    <property type="match status" value="2"/>
</dbReference>
<dbReference type="PANTHER" id="PTHR36902">
    <property type="entry name" value="ENRICHED IN SURFACE-LABELED PROTEOME PROTEIN 9"/>
    <property type="match status" value="1"/>
</dbReference>
<dbReference type="AlphaFoldDB" id="A0A6P4YMI7"/>
<feature type="chain" id="PRO_5028011796" evidence="2">
    <location>
        <begin position="19"/>
        <end position="647"/>
    </location>
</feature>
<dbReference type="KEGG" id="bbel:109468968"/>
<feature type="domain" description="LolA-like" evidence="3">
    <location>
        <begin position="258"/>
        <end position="477"/>
    </location>
</feature>
<feature type="signal peptide" evidence="2">
    <location>
        <begin position="1"/>
        <end position="18"/>
    </location>
</feature>
<keyword evidence="1" id="KW-0812">Transmembrane</keyword>
<dbReference type="Proteomes" id="UP000515135">
    <property type="component" value="Unplaced"/>
</dbReference>
<dbReference type="InterPro" id="IPR058265">
    <property type="entry name" value="DUF7959"/>
</dbReference>
<evidence type="ECO:0000256" key="2">
    <source>
        <dbReference type="SAM" id="SignalP"/>
    </source>
</evidence>
<proteinExistence type="predicted"/>
<organism evidence="5 6">
    <name type="scientific">Branchiostoma belcheri</name>
    <name type="common">Amphioxus</name>
    <dbReference type="NCBI Taxonomy" id="7741"/>
    <lineage>
        <taxon>Eukaryota</taxon>
        <taxon>Metazoa</taxon>
        <taxon>Chordata</taxon>
        <taxon>Cephalochordata</taxon>
        <taxon>Leptocardii</taxon>
        <taxon>Amphioxiformes</taxon>
        <taxon>Branchiostomatidae</taxon>
        <taxon>Branchiostoma</taxon>
    </lineage>
</organism>
<feature type="domain" description="DUF7959" evidence="4">
    <location>
        <begin position="504"/>
        <end position="588"/>
    </location>
</feature>
<gene>
    <name evidence="6" type="primary">LOC109468968</name>
</gene>
<protein>
    <submittedName>
        <fullName evidence="6">Uncharacterized protein LOC109468968</fullName>
    </submittedName>
</protein>
<evidence type="ECO:0000256" key="1">
    <source>
        <dbReference type="SAM" id="Phobius"/>
    </source>
</evidence>
<feature type="transmembrane region" description="Helical" evidence="1">
    <location>
        <begin position="621"/>
        <end position="644"/>
    </location>
</feature>
<evidence type="ECO:0000313" key="5">
    <source>
        <dbReference type="Proteomes" id="UP000515135"/>
    </source>
</evidence>
<keyword evidence="5" id="KW-1185">Reference proteome</keyword>
<evidence type="ECO:0000259" key="4">
    <source>
        <dbReference type="Pfam" id="PF25899"/>
    </source>
</evidence>
<reference evidence="6" key="1">
    <citation type="submission" date="2025-08" db="UniProtKB">
        <authorList>
            <consortium name="RefSeq"/>
        </authorList>
    </citation>
    <scope>IDENTIFICATION</scope>
    <source>
        <tissue evidence="6">Gonad</tissue>
    </source>
</reference>
<name>A0A6P4YMI7_BRABE</name>
<dbReference type="InterPro" id="IPR058831">
    <property type="entry name" value="LolA-like_dom_2nd"/>
</dbReference>
<keyword evidence="1" id="KW-1133">Transmembrane helix</keyword>
<feature type="domain" description="LolA-like" evidence="3">
    <location>
        <begin position="46"/>
        <end position="257"/>
    </location>
</feature>
<evidence type="ECO:0000259" key="3">
    <source>
        <dbReference type="Pfam" id="PF25898"/>
    </source>
</evidence>